<keyword evidence="5" id="KW-1185">Reference proteome</keyword>
<dbReference type="Gene3D" id="3.90.1150.140">
    <property type="match status" value="1"/>
</dbReference>
<dbReference type="RefSeq" id="WP_255188704.1">
    <property type="nucleotide sequence ID" value="NZ_CP113517.1"/>
</dbReference>
<dbReference type="PANTHER" id="PTHR42915">
    <property type="entry name" value="HYPOTHETICAL 460 KDA PROTEIN IN FEUA-SIGW INTERGENIC REGION [PRECURSOR]"/>
    <property type="match status" value="1"/>
</dbReference>
<feature type="domain" description="Peptidoglycan beta-N-acetylmuramidase NamZ N-terminal" evidence="2">
    <location>
        <begin position="405"/>
        <end position="604"/>
    </location>
</feature>
<dbReference type="Pfam" id="PF00144">
    <property type="entry name" value="Beta-lactamase"/>
    <property type="match status" value="1"/>
</dbReference>
<dbReference type="Gene3D" id="3.40.50.12170">
    <property type="entry name" value="Uncharacterised protein PF07075, DUF1343"/>
    <property type="match status" value="1"/>
</dbReference>
<evidence type="ECO:0000259" key="3">
    <source>
        <dbReference type="Pfam" id="PF20732"/>
    </source>
</evidence>
<dbReference type="InterPro" id="IPR048503">
    <property type="entry name" value="NamZ_C"/>
</dbReference>
<reference evidence="4" key="1">
    <citation type="submission" date="2022-11" db="EMBL/GenBank/DDBJ databases">
        <title>Methylomonas rapida sp. nov., Carotenoid-Producing Obligate Methanotrophs with High Growth Characteristics and Biotechnological Potential.</title>
        <authorList>
            <person name="Tikhonova E.N."/>
            <person name="Suleimanov R.Z."/>
            <person name="Miroshnikov K."/>
            <person name="Oshkin I.Y."/>
            <person name="Belova S.E."/>
            <person name="Danilova O.V."/>
            <person name="Ashikhmin A."/>
            <person name="Konopkin A."/>
            <person name="But S.Y."/>
            <person name="Khmelenina V.N."/>
            <person name="Kuznetsov N."/>
            <person name="Pimenov N.V."/>
            <person name="Dedysh S.N."/>
        </authorList>
    </citation>
    <scope>NUCLEOTIDE SEQUENCE</scope>
    <source>
        <strain evidence="4">MP1</strain>
    </source>
</reference>
<gene>
    <name evidence="4" type="ORF">NM686_015200</name>
</gene>
<dbReference type="InterPro" id="IPR001466">
    <property type="entry name" value="Beta-lactam-related"/>
</dbReference>
<evidence type="ECO:0000259" key="2">
    <source>
        <dbReference type="Pfam" id="PF07075"/>
    </source>
</evidence>
<feature type="domain" description="Beta-lactamase-related" evidence="1">
    <location>
        <begin position="18"/>
        <end position="345"/>
    </location>
</feature>
<evidence type="ECO:0000259" key="1">
    <source>
        <dbReference type="Pfam" id="PF00144"/>
    </source>
</evidence>
<evidence type="ECO:0000313" key="5">
    <source>
        <dbReference type="Proteomes" id="UP001162780"/>
    </source>
</evidence>
<dbReference type="SUPFAM" id="SSF56601">
    <property type="entry name" value="beta-lactamase/transpeptidase-like"/>
    <property type="match status" value="1"/>
</dbReference>
<accession>A0ABY7GEK5</accession>
<evidence type="ECO:0000313" key="4">
    <source>
        <dbReference type="EMBL" id="WAR43717.1"/>
    </source>
</evidence>
<dbReference type="Proteomes" id="UP001162780">
    <property type="component" value="Chromosome"/>
</dbReference>
<dbReference type="InterPro" id="IPR008302">
    <property type="entry name" value="NamZ"/>
</dbReference>
<dbReference type="Pfam" id="PF07075">
    <property type="entry name" value="NamZ_N"/>
    <property type="match status" value="1"/>
</dbReference>
<dbReference type="Gene3D" id="3.40.710.10">
    <property type="entry name" value="DD-peptidase/beta-lactamase superfamily"/>
    <property type="match status" value="1"/>
</dbReference>
<dbReference type="EMBL" id="CP113517">
    <property type="protein sequence ID" value="WAR43717.1"/>
    <property type="molecule type" value="Genomic_DNA"/>
</dbReference>
<dbReference type="InterPro" id="IPR012338">
    <property type="entry name" value="Beta-lactam/transpept-like"/>
</dbReference>
<sequence>MTASHDIERARFAQLNEIANQEIAAGHIAGAVVLVGHKGKIVYREAFGQKSTRPHPEAMTTDTLFDLASVTKVVATSTAIMQLVERGQLKLDDAAARYWPAFGQNGKEAITLRQLMTHTSGLRAEVNGKGRWSDYQGAMQAILADKPLSTAGTTFRYSDVNFIVLGEIVRRVSGLPLEDYCAKNIFTPLGLKDTTFKPEPRLRPRVAPSDLRWGEVQDPTAYRMGGVAGNAGLFSTADDLAVFAQMLLNGGLQNGRRILSADSVTALSNPHGISGQSTLRGLGWDIRSPYSKDHTSSFPLGSFGHTGYTGTSLWIEPKSQTFLIILTSRLHPDGKGNARPLRAKAAAMVASALPMGPAADSITQTGADAAPIMPGSGQADNVDSVRTGMETLKTAGFAPLQGKNVGVITNHTGIGADGRSTIDLLRQAPGLKLRAIFSPEHGLGGKLDEKIASGQDPVTGLPIYSLYGNDKKPTTTMLAGLDALVYDIQDIGARFYTYITTMAYAMEAAAAAGLDFYVLDRPNPINATIVQGPVMDESLKSFTGYFPLPVRYGMTVGELAQLFNHEYRIGAKLQVMPMQGYRRDSWLDETGLAWIDPSPNIRSLTEAILYPGVALVEAANLSVGRGTDTPFEIVGAPWISGYRLADYLNQRQIPGVSFTPTTFQPQSDRYRRQRCEGVRLQLTDRDTFDAPRLGLELTIALQHLYPDSFELDRTRSMFGSRAVLESIKQGKSPEEIQRGWQSRLDEFLKIRAKYLIY</sequence>
<protein>
    <submittedName>
        <fullName evidence="4">DUF1343 domain-containing protein</fullName>
    </submittedName>
</protein>
<organism evidence="4 5">
    <name type="scientific">Methylomonas rapida</name>
    <dbReference type="NCBI Taxonomy" id="2963939"/>
    <lineage>
        <taxon>Bacteria</taxon>
        <taxon>Pseudomonadati</taxon>
        <taxon>Pseudomonadota</taxon>
        <taxon>Gammaproteobacteria</taxon>
        <taxon>Methylococcales</taxon>
        <taxon>Methylococcaceae</taxon>
        <taxon>Methylomonas</taxon>
    </lineage>
</organism>
<feature type="domain" description="Peptidoglycan beta-N-acetylmuramidase NamZ C-terminal" evidence="3">
    <location>
        <begin position="608"/>
        <end position="757"/>
    </location>
</feature>
<dbReference type="PANTHER" id="PTHR42915:SF1">
    <property type="entry name" value="PEPTIDOGLYCAN BETA-N-ACETYLMURAMIDASE NAMZ"/>
    <property type="match status" value="1"/>
</dbReference>
<dbReference type="Pfam" id="PF20732">
    <property type="entry name" value="NamZ_C"/>
    <property type="match status" value="1"/>
</dbReference>
<dbReference type="InterPro" id="IPR048502">
    <property type="entry name" value="NamZ_N"/>
</dbReference>
<proteinExistence type="predicted"/>
<name>A0ABY7GEK5_9GAMM</name>